<dbReference type="AlphaFoldDB" id="A0A917HP02"/>
<reference evidence="6" key="2">
    <citation type="submission" date="2020-09" db="EMBL/GenBank/DDBJ databases">
        <authorList>
            <person name="Sun Q."/>
            <person name="Zhou Y."/>
        </authorList>
    </citation>
    <scope>NUCLEOTIDE SEQUENCE</scope>
    <source>
        <strain evidence="6">CGMCC 1.12997</strain>
    </source>
</reference>
<reference evidence="6" key="1">
    <citation type="journal article" date="2014" name="Int. J. Syst. Evol. Microbiol.">
        <title>Complete genome sequence of Corynebacterium casei LMG S-19264T (=DSM 44701T), isolated from a smear-ripened cheese.</title>
        <authorList>
            <consortium name="US DOE Joint Genome Institute (JGI-PGF)"/>
            <person name="Walter F."/>
            <person name="Albersmeier A."/>
            <person name="Kalinowski J."/>
            <person name="Ruckert C."/>
        </authorList>
    </citation>
    <scope>NUCLEOTIDE SEQUENCE</scope>
    <source>
        <strain evidence="6">CGMCC 1.12997</strain>
    </source>
</reference>
<keyword evidence="4" id="KW-0732">Signal</keyword>
<feature type="signal peptide" evidence="4">
    <location>
        <begin position="1"/>
        <end position="24"/>
    </location>
</feature>
<comment type="subcellular location">
    <subcellularLocation>
        <location evidence="1">Cell outer membrane</location>
    </subcellularLocation>
</comment>
<keyword evidence="2" id="KW-0472">Membrane</keyword>
<protein>
    <submittedName>
        <fullName evidence="6">Oar protein</fullName>
    </submittedName>
</protein>
<evidence type="ECO:0000313" key="6">
    <source>
        <dbReference type="EMBL" id="GGG85855.1"/>
    </source>
</evidence>
<keyword evidence="7" id="KW-1185">Reference proteome</keyword>
<evidence type="ECO:0000259" key="5">
    <source>
        <dbReference type="Pfam" id="PF25183"/>
    </source>
</evidence>
<keyword evidence="3" id="KW-0998">Cell outer membrane</keyword>
<feature type="domain" description="TonB-dependent transporter Oar-like beta-barrel" evidence="5">
    <location>
        <begin position="249"/>
        <end position="1101"/>
    </location>
</feature>
<evidence type="ECO:0000256" key="3">
    <source>
        <dbReference type="ARBA" id="ARBA00023237"/>
    </source>
</evidence>
<evidence type="ECO:0000256" key="2">
    <source>
        <dbReference type="ARBA" id="ARBA00023136"/>
    </source>
</evidence>
<dbReference type="Proteomes" id="UP000647241">
    <property type="component" value="Unassembled WGS sequence"/>
</dbReference>
<name>A0A917HP02_9BACT</name>
<evidence type="ECO:0000256" key="4">
    <source>
        <dbReference type="SAM" id="SignalP"/>
    </source>
</evidence>
<dbReference type="Gene3D" id="2.40.170.20">
    <property type="entry name" value="TonB-dependent receptor, beta-barrel domain"/>
    <property type="match status" value="1"/>
</dbReference>
<dbReference type="Pfam" id="PF13620">
    <property type="entry name" value="CarboxypepD_reg"/>
    <property type="match status" value="1"/>
</dbReference>
<dbReference type="EMBL" id="BMGT01000003">
    <property type="protein sequence ID" value="GGG85855.1"/>
    <property type="molecule type" value="Genomic_DNA"/>
</dbReference>
<evidence type="ECO:0000256" key="1">
    <source>
        <dbReference type="ARBA" id="ARBA00004442"/>
    </source>
</evidence>
<comment type="caution">
    <text evidence="6">The sequence shown here is derived from an EMBL/GenBank/DDBJ whole genome shotgun (WGS) entry which is preliminary data.</text>
</comment>
<dbReference type="Gene3D" id="2.60.40.1120">
    <property type="entry name" value="Carboxypeptidase-like, regulatory domain"/>
    <property type="match status" value="1"/>
</dbReference>
<feature type="chain" id="PRO_5037181845" evidence="4">
    <location>
        <begin position="25"/>
        <end position="1108"/>
    </location>
</feature>
<dbReference type="Pfam" id="PF25183">
    <property type="entry name" value="OMP_b-brl_4"/>
    <property type="match status" value="1"/>
</dbReference>
<proteinExistence type="predicted"/>
<evidence type="ECO:0000313" key="7">
    <source>
        <dbReference type="Proteomes" id="UP000647241"/>
    </source>
</evidence>
<organism evidence="6 7">
    <name type="scientific">Edaphobacter dinghuensis</name>
    <dbReference type="NCBI Taxonomy" id="1560005"/>
    <lineage>
        <taxon>Bacteria</taxon>
        <taxon>Pseudomonadati</taxon>
        <taxon>Acidobacteriota</taxon>
        <taxon>Terriglobia</taxon>
        <taxon>Terriglobales</taxon>
        <taxon>Acidobacteriaceae</taxon>
        <taxon>Edaphobacter</taxon>
    </lineage>
</organism>
<dbReference type="InterPro" id="IPR057601">
    <property type="entry name" value="Oar-like_b-barrel"/>
</dbReference>
<sequence>MTKLLKILCLIAVVVFGVSLTATAQSTSAQLTGKITDASGAVVPHARVTAKNTGTNLTKTAESNDVGVYSLVSLPPGEYSLTTEAQGFATRIQTGIVLTVAQAATLDIALQVGGTQDTVTVNGGAELINTTTAEISQVIGEDSIKDLPLNGRDPSSLVNLSVGVTNELVSQASTLPGSNSFPLESGASAGGQRQGSTWYLLDGVANMDTFALLAAPFPNADATQEFRVISNNFDARYGFAPSAVVSIQTKSGTNQFHGGAFEFIRNNDLNASNWFSGAVDPLKRNQFGGYVGGPIFKDKLFFFTNYQGTRSSYQASTNSTYTPTQAMLNGDFSAVPAGDLDGPLAGVFHTVNGKPNQVDPKLFSPGALAIAKSLPLGQAPSTGLTNYGSPAQKFTYNENTTRFDYTINPNQRVFLRSFTYLYNQPGASIPGDILAGVNGQDGTYLNLVAGHTWTVTPTLLNSATLSWAEIDFSTGTIEKDAGGSPICLSRYINVSDPVGQCYIGGLSAFDGNVLYGGGLGFNAFTGNPNDTRRRYWWFTDTATKTIGKHTLTFGTDIMHRYGFEFYGGSVNPNVSFNGQFTGFPLSDFLLGYLSSMSQGAGESGSESGYMIGLYAQDQFKLLSNLTLTAGLRWDPNFPLQVAGGRGAAFVPGQQSTRYPNAPLGLVFPGDHGINNGLMPTTYGYFEPRIGLAWQVHPDTVVRAGFGLFTTPLEDAFYNHVWDTAPFAPSYGLNGGATTPLSFDNPWSGFTSTGGKSPFPPFASPSQLPPSNAAFITPLAVPAVFSSNFKLGITQSWNLSLEQSFGKQFVLHMAYVGSESFHQATTVDQNPGGFVCPPGVPANPNTCNDVRSTYTNFAQIIQVQPAATSSYNALQVGVEKRFSHGLQFQSNFTWSHDTDVGGSGDPSFESSVSDPHNVGHDYGPSSLNYPVVSVSNLVYRFPLLAHKNALIKNTLGGWEISGLYTAQSGPPFTINGGQGNNNSGFLVGQDRADVVPGQPLQVRQGGKSHWVNQYLNPAAFTNNAYGTAGNSKKFSVQEAPISTADLAVIKNWSIYDRYKIQFRWEAFNALNHPSFGQPDSNPGDSNFGQITSIGSVAPRVMQGGLKFSF</sequence>
<dbReference type="SUPFAM" id="SSF49464">
    <property type="entry name" value="Carboxypeptidase regulatory domain-like"/>
    <property type="match status" value="1"/>
</dbReference>
<dbReference type="GO" id="GO:0009279">
    <property type="term" value="C:cell outer membrane"/>
    <property type="evidence" value="ECO:0007669"/>
    <property type="project" value="UniProtKB-SubCell"/>
</dbReference>
<dbReference type="SUPFAM" id="SSF56935">
    <property type="entry name" value="Porins"/>
    <property type="match status" value="1"/>
</dbReference>
<dbReference type="InterPro" id="IPR008969">
    <property type="entry name" value="CarboxyPept-like_regulatory"/>
</dbReference>
<dbReference type="InterPro" id="IPR036942">
    <property type="entry name" value="Beta-barrel_TonB_sf"/>
</dbReference>
<dbReference type="RefSeq" id="WP_188555164.1">
    <property type="nucleotide sequence ID" value="NZ_BMGT01000003.1"/>
</dbReference>
<gene>
    <name evidence="6" type="primary">oar</name>
    <name evidence="6" type="ORF">GCM10011585_32190</name>
</gene>
<accession>A0A917HP02</accession>